<dbReference type="VEuPathDB" id="VectorBase:LOC119172996"/>
<comment type="caution">
    <text evidence="2">The sequence shown here is derived from an EMBL/GenBank/DDBJ whole genome shotgun (WGS) entry which is preliminary data.</text>
</comment>
<feature type="compositionally biased region" description="Basic residues" evidence="1">
    <location>
        <begin position="117"/>
        <end position="126"/>
    </location>
</feature>
<organism evidence="2 3">
    <name type="scientific">Rhipicephalus microplus</name>
    <name type="common">Cattle tick</name>
    <name type="synonym">Boophilus microplus</name>
    <dbReference type="NCBI Taxonomy" id="6941"/>
    <lineage>
        <taxon>Eukaryota</taxon>
        <taxon>Metazoa</taxon>
        <taxon>Ecdysozoa</taxon>
        <taxon>Arthropoda</taxon>
        <taxon>Chelicerata</taxon>
        <taxon>Arachnida</taxon>
        <taxon>Acari</taxon>
        <taxon>Parasitiformes</taxon>
        <taxon>Ixodida</taxon>
        <taxon>Ixodoidea</taxon>
        <taxon>Ixodidae</taxon>
        <taxon>Rhipicephalinae</taxon>
        <taxon>Rhipicephalus</taxon>
        <taxon>Boophilus</taxon>
    </lineage>
</organism>
<reference evidence="2" key="1">
    <citation type="journal article" date="2020" name="Cell">
        <title>Large-Scale Comparative Analyses of Tick Genomes Elucidate Their Genetic Diversity and Vector Capacities.</title>
        <authorList>
            <consortium name="Tick Genome and Microbiome Consortium (TIGMIC)"/>
            <person name="Jia N."/>
            <person name="Wang J."/>
            <person name="Shi W."/>
            <person name="Du L."/>
            <person name="Sun Y."/>
            <person name="Zhan W."/>
            <person name="Jiang J.F."/>
            <person name="Wang Q."/>
            <person name="Zhang B."/>
            <person name="Ji P."/>
            <person name="Bell-Sakyi L."/>
            <person name="Cui X.M."/>
            <person name="Yuan T.T."/>
            <person name="Jiang B.G."/>
            <person name="Yang W.F."/>
            <person name="Lam T.T."/>
            <person name="Chang Q.C."/>
            <person name="Ding S.J."/>
            <person name="Wang X.J."/>
            <person name="Zhu J.G."/>
            <person name="Ruan X.D."/>
            <person name="Zhao L."/>
            <person name="Wei J.T."/>
            <person name="Ye R.Z."/>
            <person name="Que T.C."/>
            <person name="Du C.H."/>
            <person name="Zhou Y.H."/>
            <person name="Cheng J.X."/>
            <person name="Dai P.F."/>
            <person name="Guo W.B."/>
            <person name="Han X.H."/>
            <person name="Huang E.J."/>
            <person name="Li L.F."/>
            <person name="Wei W."/>
            <person name="Gao Y.C."/>
            <person name="Liu J.Z."/>
            <person name="Shao H.Z."/>
            <person name="Wang X."/>
            <person name="Wang C.C."/>
            <person name="Yang T.C."/>
            <person name="Huo Q.B."/>
            <person name="Li W."/>
            <person name="Chen H.Y."/>
            <person name="Chen S.E."/>
            <person name="Zhou L.G."/>
            <person name="Ni X.B."/>
            <person name="Tian J.H."/>
            <person name="Sheng Y."/>
            <person name="Liu T."/>
            <person name="Pan Y.S."/>
            <person name="Xia L.Y."/>
            <person name="Li J."/>
            <person name="Zhao F."/>
            <person name="Cao W.C."/>
        </authorList>
    </citation>
    <scope>NUCLEOTIDE SEQUENCE</scope>
    <source>
        <strain evidence="2">Rmic-2018</strain>
    </source>
</reference>
<feature type="region of interest" description="Disordered" evidence="1">
    <location>
        <begin position="1"/>
        <end position="126"/>
    </location>
</feature>
<accession>A0A9J6DNP2</accession>
<evidence type="ECO:0000313" key="3">
    <source>
        <dbReference type="Proteomes" id="UP000821866"/>
    </source>
</evidence>
<proteinExistence type="predicted"/>
<sequence>MVCGGIRSTAESASGPGIWSDSKDGGTQDALKRTCFKATQRGAQLRGYGRTSAWRGNAGVTRQSERRSGGNSKNDSGEDVSDPTRRDADGDAEGWIEVTYKRKGRVSPGEETAQKSTRSRSPMRRGGKIIVNKILQASKMPRLPAHDIKIIVRPRDGLSIRHTCRASFDEAIRQEAGVGCEEKRGRTPAGSRLTRPEQLEKQQHTTSPGTHIKVKIQTQVQAGSLGTTSLRVKVQKKTQDQERAEIHLEGKDARSDNEAARRTEDARQYVLEDMINKLSDKMEKMFEMLVVRLSDSEAECKALALKHDKRLEELEKKIS</sequence>
<feature type="compositionally biased region" description="Basic and acidic residues" evidence="1">
    <location>
        <begin position="194"/>
        <end position="203"/>
    </location>
</feature>
<keyword evidence="3" id="KW-1185">Reference proteome</keyword>
<name>A0A9J6DNP2_RHIMP</name>
<dbReference type="AlphaFoldDB" id="A0A9J6DNP2"/>
<dbReference type="EMBL" id="JABSTU010000008">
    <property type="protein sequence ID" value="KAH8023676.1"/>
    <property type="molecule type" value="Genomic_DNA"/>
</dbReference>
<feature type="region of interest" description="Disordered" evidence="1">
    <location>
        <begin position="178"/>
        <end position="210"/>
    </location>
</feature>
<gene>
    <name evidence="2" type="ORF">HPB51_015172</name>
</gene>
<evidence type="ECO:0000256" key="1">
    <source>
        <dbReference type="SAM" id="MobiDB-lite"/>
    </source>
</evidence>
<feature type="compositionally biased region" description="Basic and acidic residues" evidence="1">
    <location>
        <begin position="21"/>
        <end position="32"/>
    </location>
</feature>
<protein>
    <submittedName>
        <fullName evidence="2">Uncharacterized protein</fullName>
    </submittedName>
</protein>
<evidence type="ECO:0000313" key="2">
    <source>
        <dbReference type="EMBL" id="KAH8023676.1"/>
    </source>
</evidence>
<reference evidence="2" key="2">
    <citation type="submission" date="2021-09" db="EMBL/GenBank/DDBJ databases">
        <authorList>
            <person name="Jia N."/>
            <person name="Wang J."/>
            <person name="Shi W."/>
            <person name="Du L."/>
            <person name="Sun Y."/>
            <person name="Zhan W."/>
            <person name="Jiang J."/>
            <person name="Wang Q."/>
            <person name="Zhang B."/>
            <person name="Ji P."/>
            <person name="Sakyi L.B."/>
            <person name="Cui X."/>
            <person name="Yuan T."/>
            <person name="Jiang B."/>
            <person name="Yang W."/>
            <person name="Lam T.T.-Y."/>
            <person name="Chang Q."/>
            <person name="Ding S."/>
            <person name="Wang X."/>
            <person name="Zhu J."/>
            <person name="Ruan X."/>
            <person name="Zhao L."/>
            <person name="Wei J."/>
            <person name="Que T."/>
            <person name="Du C."/>
            <person name="Cheng J."/>
            <person name="Dai P."/>
            <person name="Han X."/>
            <person name="Huang E."/>
            <person name="Gao Y."/>
            <person name="Liu J."/>
            <person name="Shao H."/>
            <person name="Ye R."/>
            <person name="Li L."/>
            <person name="Wei W."/>
            <person name="Wang X."/>
            <person name="Wang C."/>
            <person name="Huo Q."/>
            <person name="Li W."/>
            <person name="Guo W."/>
            <person name="Chen H."/>
            <person name="Chen S."/>
            <person name="Zhou L."/>
            <person name="Zhou L."/>
            <person name="Ni X."/>
            <person name="Tian J."/>
            <person name="Zhou Y."/>
            <person name="Sheng Y."/>
            <person name="Liu T."/>
            <person name="Pan Y."/>
            <person name="Xia L."/>
            <person name="Li J."/>
            <person name="Zhao F."/>
            <person name="Cao W."/>
        </authorList>
    </citation>
    <scope>NUCLEOTIDE SEQUENCE</scope>
    <source>
        <strain evidence="2">Rmic-2018</strain>
        <tissue evidence="2">Larvae</tissue>
    </source>
</reference>
<dbReference type="Proteomes" id="UP000821866">
    <property type="component" value="Chromosome 6"/>
</dbReference>